<reference evidence="6" key="1">
    <citation type="submission" date="2017-09" db="EMBL/GenBank/DDBJ databases">
        <title>Depth-based differentiation of microbial function through sediment-hosted aquifers and enrichment of novel symbionts in the deep terrestrial subsurface.</title>
        <authorList>
            <person name="Probst A.J."/>
            <person name="Ladd B."/>
            <person name="Jarett J.K."/>
            <person name="Geller-Mcgrath D.E."/>
            <person name="Sieber C.M.K."/>
            <person name="Emerson J.B."/>
            <person name="Anantharaman K."/>
            <person name="Thomas B.C."/>
            <person name="Malmstrom R."/>
            <person name="Stieglmeier M."/>
            <person name="Klingl A."/>
            <person name="Woyke T."/>
            <person name="Ryan C.M."/>
            <person name="Banfield J.F."/>
        </authorList>
    </citation>
    <scope>NUCLEOTIDE SEQUENCE [LARGE SCALE GENOMIC DNA]</scope>
</reference>
<comment type="caution">
    <text evidence="5">The sequence shown here is derived from an EMBL/GenBank/DDBJ whole genome shotgun (WGS) entry which is preliminary data.</text>
</comment>
<dbReference type="Gene3D" id="3.40.50.1100">
    <property type="match status" value="2"/>
</dbReference>
<evidence type="ECO:0000256" key="1">
    <source>
        <dbReference type="ARBA" id="ARBA00001933"/>
    </source>
</evidence>
<gene>
    <name evidence="5" type="ORF">COU33_00240</name>
</gene>
<dbReference type="GO" id="GO:0004794">
    <property type="term" value="F:threonine deaminase activity"/>
    <property type="evidence" value="ECO:0007669"/>
    <property type="project" value="TreeGrafter"/>
</dbReference>
<dbReference type="Proteomes" id="UP000229362">
    <property type="component" value="Unassembled WGS sequence"/>
</dbReference>
<evidence type="ECO:0000256" key="3">
    <source>
        <dbReference type="ARBA" id="ARBA00023239"/>
    </source>
</evidence>
<evidence type="ECO:0000313" key="5">
    <source>
        <dbReference type="EMBL" id="PIT86973.1"/>
    </source>
</evidence>
<organism evidence="5 6">
    <name type="scientific">Candidatus Magasanikbacteria bacterium CG10_big_fil_rev_8_21_14_0_10_43_6</name>
    <dbReference type="NCBI Taxonomy" id="1974650"/>
    <lineage>
        <taxon>Bacteria</taxon>
        <taxon>Candidatus Magasanikiibacteriota</taxon>
    </lineage>
</organism>
<dbReference type="InterPro" id="IPR050147">
    <property type="entry name" value="Ser/Thr_Dehydratase"/>
</dbReference>
<dbReference type="AlphaFoldDB" id="A0A2M6W2F0"/>
<name>A0A2M6W2F0_9BACT</name>
<evidence type="ECO:0000313" key="6">
    <source>
        <dbReference type="Proteomes" id="UP000229362"/>
    </source>
</evidence>
<dbReference type="Pfam" id="PF00291">
    <property type="entry name" value="PALP"/>
    <property type="match status" value="1"/>
</dbReference>
<dbReference type="GO" id="GO:0006565">
    <property type="term" value="P:L-serine catabolic process"/>
    <property type="evidence" value="ECO:0007669"/>
    <property type="project" value="TreeGrafter"/>
</dbReference>
<dbReference type="InterPro" id="IPR001926">
    <property type="entry name" value="TrpB-like_PALP"/>
</dbReference>
<dbReference type="PANTHER" id="PTHR48078:SF6">
    <property type="entry name" value="L-THREONINE DEHYDRATASE CATABOLIC TDCB"/>
    <property type="match status" value="1"/>
</dbReference>
<dbReference type="GO" id="GO:0006567">
    <property type="term" value="P:L-threonine catabolic process"/>
    <property type="evidence" value="ECO:0007669"/>
    <property type="project" value="TreeGrafter"/>
</dbReference>
<keyword evidence="2" id="KW-0663">Pyridoxal phosphate</keyword>
<accession>A0A2M6W2F0</accession>
<evidence type="ECO:0000256" key="2">
    <source>
        <dbReference type="ARBA" id="ARBA00022898"/>
    </source>
</evidence>
<dbReference type="PANTHER" id="PTHR48078">
    <property type="entry name" value="THREONINE DEHYDRATASE, MITOCHONDRIAL-RELATED"/>
    <property type="match status" value="1"/>
</dbReference>
<dbReference type="GO" id="GO:0003941">
    <property type="term" value="F:L-serine ammonia-lyase activity"/>
    <property type="evidence" value="ECO:0007669"/>
    <property type="project" value="TreeGrafter"/>
</dbReference>
<protein>
    <recommendedName>
        <fullName evidence="4">Tryptophan synthase beta chain-like PALP domain-containing protein</fullName>
    </recommendedName>
</protein>
<feature type="domain" description="Tryptophan synthase beta chain-like PALP" evidence="4">
    <location>
        <begin position="3"/>
        <end position="293"/>
    </location>
</feature>
<dbReference type="InterPro" id="IPR036052">
    <property type="entry name" value="TrpB-like_PALP_sf"/>
</dbReference>
<dbReference type="SUPFAM" id="SSF53686">
    <property type="entry name" value="Tryptophan synthase beta subunit-like PLP-dependent enzymes"/>
    <property type="match status" value="1"/>
</dbReference>
<dbReference type="EMBL" id="PFBZ01000010">
    <property type="protein sequence ID" value="PIT86973.1"/>
    <property type="molecule type" value="Genomic_DNA"/>
</dbReference>
<sequence length="294" mass="31978">MKTPQQSYPPLNLALGGIEVFLKREDLHPYHSHKGRSIPLMIKEYRKKEGITRFAISSSGNAALAAAKTVAKHNQNNLGAPITLEIFVGKKVDHKKLRLIESYTEDPNISIAQVDRPKQEAFQLDTSGKAKNLRQSTDPTALVGYYELAKEIAKIPHIEAVFIPTSSGTTAEGLAIGFEQLQKDIQIHIVQTSQCHPIAEVFDTDFIPTEHAIAGAIVDQIAHRKDAVVAAITASGGSGWVVSDDDITNAMARIKETTHIDLSPNSALALAGLQKALHAEWEWQGPVACIITGQ</sequence>
<comment type="cofactor">
    <cofactor evidence="1">
        <name>pyridoxal 5'-phosphate</name>
        <dbReference type="ChEBI" id="CHEBI:597326"/>
    </cofactor>
</comment>
<keyword evidence="3" id="KW-0456">Lyase</keyword>
<evidence type="ECO:0000259" key="4">
    <source>
        <dbReference type="Pfam" id="PF00291"/>
    </source>
</evidence>
<proteinExistence type="predicted"/>
<dbReference type="GO" id="GO:0009097">
    <property type="term" value="P:isoleucine biosynthetic process"/>
    <property type="evidence" value="ECO:0007669"/>
    <property type="project" value="TreeGrafter"/>
</dbReference>